<name>A0AAE0IDG1_9PEZI</name>
<feature type="chain" id="PRO_5042102932" description="WSC domain-containing protein" evidence="3">
    <location>
        <begin position="25"/>
        <end position="1502"/>
    </location>
</feature>
<evidence type="ECO:0000256" key="1">
    <source>
        <dbReference type="ARBA" id="ARBA00022737"/>
    </source>
</evidence>
<protein>
    <recommendedName>
        <fullName evidence="4">WSC domain-containing protein</fullName>
    </recommendedName>
</protein>
<feature type="compositionally biased region" description="Low complexity" evidence="2">
    <location>
        <begin position="986"/>
        <end position="997"/>
    </location>
</feature>
<dbReference type="SMART" id="SM00321">
    <property type="entry name" value="WSC"/>
    <property type="match status" value="2"/>
</dbReference>
<dbReference type="Gene3D" id="2.60.40.10">
    <property type="entry name" value="Immunoglobulins"/>
    <property type="match status" value="1"/>
</dbReference>
<organism evidence="5 6">
    <name type="scientific">Apodospora peruviana</name>
    <dbReference type="NCBI Taxonomy" id="516989"/>
    <lineage>
        <taxon>Eukaryota</taxon>
        <taxon>Fungi</taxon>
        <taxon>Dikarya</taxon>
        <taxon>Ascomycota</taxon>
        <taxon>Pezizomycotina</taxon>
        <taxon>Sordariomycetes</taxon>
        <taxon>Sordariomycetidae</taxon>
        <taxon>Sordariales</taxon>
        <taxon>Lasiosphaeriaceae</taxon>
        <taxon>Apodospora</taxon>
    </lineage>
</organism>
<evidence type="ECO:0000256" key="3">
    <source>
        <dbReference type="SAM" id="SignalP"/>
    </source>
</evidence>
<dbReference type="PROSITE" id="PS51212">
    <property type="entry name" value="WSC"/>
    <property type="match status" value="2"/>
</dbReference>
<accession>A0AAE0IDG1</accession>
<dbReference type="EMBL" id="JAUEDM010000003">
    <property type="protein sequence ID" value="KAK3322957.1"/>
    <property type="molecule type" value="Genomic_DNA"/>
</dbReference>
<feature type="region of interest" description="Disordered" evidence="2">
    <location>
        <begin position="986"/>
        <end position="1007"/>
    </location>
</feature>
<evidence type="ECO:0000313" key="5">
    <source>
        <dbReference type="EMBL" id="KAK3322957.1"/>
    </source>
</evidence>
<keyword evidence="3" id="KW-0732">Signal</keyword>
<feature type="domain" description="WSC" evidence="4">
    <location>
        <begin position="1184"/>
        <end position="1277"/>
    </location>
</feature>
<dbReference type="InterPro" id="IPR051589">
    <property type="entry name" value="Sialate-O-sulfotransferase"/>
</dbReference>
<gene>
    <name evidence="5" type="ORF">B0H66DRAFT_581844</name>
</gene>
<reference evidence="5" key="1">
    <citation type="journal article" date="2023" name="Mol. Phylogenet. Evol.">
        <title>Genome-scale phylogeny and comparative genomics of the fungal order Sordariales.</title>
        <authorList>
            <person name="Hensen N."/>
            <person name="Bonometti L."/>
            <person name="Westerberg I."/>
            <person name="Brannstrom I.O."/>
            <person name="Guillou S."/>
            <person name="Cros-Aarteil S."/>
            <person name="Calhoun S."/>
            <person name="Haridas S."/>
            <person name="Kuo A."/>
            <person name="Mondo S."/>
            <person name="Pangilinan J."/>
            <person name="Riley R."/>
            <person name="LaButti K."/>
            <person name="Andreopoulos B."/>
            <person name="Lipzen A."/>
            <person name="Chen C."/>
            <person name="Yan M."/>
            <person name="Daum C."/>
            <person name="Ng V."/>
            <person name="Clum A."/>
            <person name="Steindorff A."/>
            <person name="Ohm R.A."/>
            <person name="Martin F."/>
            <person name="Silar P."/>
            <person name="Natvig D.O."/>
            <person name="Lalanne C."/>
            <person name="Gautier V."/>
            <person name="Ament-Velasquez S.L."/>
            <person name="Kruys A."/>
            <person name="Hutchinson M.I."/>
            <person name="Powell A.J."/>
            <person name="Barry K."/>
            <person name="Miller A.N."/>
            <person name="Grigoriev I.V."/>
            <person name="Debuchy R."/>
            <person name="Gladieux P."/>
            <person name="Hiltunen Thoren M."/>
            <person name="Johannesson H."/>
        </authorList>
    </citation>
    <scope>NUCLEOTIDE SEQUENCE</scope>
    <source>
        <strain evidence="5">CBS 118394</strain>
    </source>
</reference>
<dbReference type="PANTHER" id="PTHR45964">
    <property type="entry name" value="WSCD FAMILY MEMBER CG9164"/>
    <property type="match status" value="1"/>
</dbReference>
<evidence type="ECO:0000313" key="6">
    <source>
        <dbReference type="Proteomes" id="UP001283341"/>
    </source>
</evidence>
<dbReference type="Proteomes" id="UP001283341">
    <property type="component" value="Unassembled WGS sequence"/>
</dbReference>
<sequence>MRVHSFWGVASALLSALLPLGVSALASTDSFRDADAPQSGYLANHNLDPNIVGSASFKTLWTFTSPDSKELFLAKPLIYTPNGGPELVITSSEKNIVRVFDSKTGTILNQRVLQPPFASADSNCGDIPTWIGITGTPIIDTNTDTIYLFSKGYKDGTTSGTANGVYKMYALRLPSLEDVNGFPVVIDGTRADNDPARYFVGGVALQRPALTEVNGHIVAAFGSHCGRWNYTGYLLSVSKTPGVGVVSLFATESAPGAPSPQPLELATQKGGKAGIWQSGMGLPTLGNRVYFVTGNGQGHANGNVPASGRLPMSTLDECVSSVEIGSNGKISLVDYFQPYDYISLDAGDRDLGSSGLCVLDASVFKGIGANRIAVTAGKEGRTYVLNADNLGGFRQGQDGRDAVIQTIELGGSVFGGFGSYPNEGGYIYVTTVGGSTKAFRLGHDANGVPVFSLAGTSDFVSAGRVGGGQMTVTSDNGKPGTGIVWVSDVNSGLVAFRAVPQDGKLVRLSLPTVPGANKFQRPVFGDGRVFIQTTTNRLYCLGSPVAAALTCTGPVEFGDVALGSASTATVSCTANTAITAVNGCSVANPSFLCSNASLPSGPVAAGASFTFDVAWDLTDPTVSVVPGFLSSSLTISVGVSADYASSAVVSLEGNAVNEGPYLSTSPTEVTFGRLVLRGDTTDGLSATAVLQNAGNSTLTFTGFAWHGGDLVYTNLTASGELGNGFSLTSSPVVGSTLMPGQSISVRLGFHEKIPGPYSTQLAIWSDGGPTTLTLTASVNDPPAVTFEISSPTGGWTPLGSSPEFSFGDVTASESVQAQLRVCNTGGSALTITISKPPATAQLLATNPTHDLTEGQQIEANTVLAAPRQPNHPKESLSALWTITTGDASGLHNIVLGATVVTKQVGPLLADGTARYQWGRNLINQQCQDLCLGKGYKCWCGGPTIKHPNTYKADSLNLCTFDCSGDSLQACGGDGGHMTFLRSSSASSSSTATRSSSTVPNKGISSSSTTLTVLPVSSTMSSNAHLSSTTSSLSTILSMTSTAQSAPTSISTVSPLNPNQPDLVTGKWRYVGCFKDLVDSVRTLNAASTASDDMTLDKCAGFCSTGAWNGGAYNYFGLIYSRECFCGWTALDSLTVAEADCPNTCAGLPTGALGRCGGRQRLSVFANTVPNQAPDAPAHVAQAGGYSWLGCYTEATTGRALSGKSYASGALTVDSCAAFCAGEAWTLMGVEYGRECYCGKATNAGSVLAPTSECSMLCKGSQLQFCGAGGRLDLYTLAPLAAGPTISSALSVSSAPTSLSAGVSEIFPSSQVSSTASSMSAIISSPLGPESSSTGTTTTSLLTTSAYTSSGPFATATDGYFYIGCFRDTSSGHALPHLFSNNSVTPELAISYVNSRAVSPPSPTPQPSFLFLEYHHEVYGGSAFDFKGSAVTSLVGTKACRDHCYGSVRIVTTTGTDGGVSMSTTTGTANYCGGAGMFDLYALSTRAVEFPTTGGPVVTATAA</sequence>
<feature type="domain" description="WSC" evidence="4">
    <location>
        <begin position="1066"/>
        <end position="1167"/>
    </location>
</feature>
<feature type="signal peptide" evidence="3">
    <location>
        <begin position="1"/>
        <end position="24"/>
    </location>
</feature>
<proteinExistence type="predicted"/>
<reference evidence="5" key="2">
    <citation type="submission" date="2023-06" db="EMBL/GenBank/DDBJ databases">
        <authorList>
            <consortium name="Lawrence Berkeley National Laboratory"/>
            <person name="Haridas S."/>
            <person name="Hensen N."/>
            <person name="Bonometti L."/>
            <person name="Westerberg I."/>
            <person name="Brannstrom I.O."/>
            <person name="Guillou S."/>
            <person name="Cros-Aarteil S."/>
            <person name="Calhoun S."/>
            <person name="Kuo A."/>
            <person name="Mondo S."/>
            <person name="Pangilinan J."/>
            <person name="Riley R."/>
            <person name="Labutti K."/>
            <person name="Andreopoulos B."/>
            <person name="Lipzen A."/>
            <person name="Chen C."/>
            <person name="Yanf M."/>
            <person name="Daum C."/>
            <person name="Ng V."/>
            <person name="Clum A."/>
            <person name="Steindorff A."/>
            <person name="Ohm R."/>
            <person name="Martin F."/>
            <person name="Silar P."/>
            <person name="Natvig D."/>
            <person name="Lalanne C."/>
            <person name="Gautier V."/>
            <person name="Ament-Velasquez S.L."/>
            <person name="Kruys A."/>
            <person name="Hutchinson M.I."/>
            <person name="Powell A.J."/>
            <person name="Barry K."/>
            <person name="Miller A.N."/>
            <person name="Grigoriev I.V."/>
            <person name="Debuchy R."/>
            <person name="Gladieux P."/>
            <person name="Thoren M.H."/>
            <person name="Johannesson H."/>
        </authorList>
    </citation>
    <scope>NUCLEOTIDE SEQUENCE</scope>
    <source>
        <strain evidence="5">CBS 118394</strain>
    </source>
</reference>
<evidence type="ECO:0000256" key="2">
    <source>
        <dbReference type="SAM" id="MobiDB-lite"/>
    </source>
</evidence>
<dbReference type="PANTHER" id="PTHR45964:SF5">
    <property type="entry name" value="WSCD FAMILY MEMBER CG9164"/>
    <property type="match status" value="1"/>
</dbReference>
<keyword evidence="1" id="KW-0677">Repeat</keyword>
<dbReference type="InterPro" id="IPR002889">
    <property type="entry name" value="WSC_carb-bd"/>
</dbReference>
<dbReference type="Pfam" id="PF01822">
    <property type="entry name" value="WSC"/>
    <property type="match status" value="2"/>
</dbReference>
<evidence type="ECO:0000259" key="4">
    <source>
        <dbReference type="PROSITE" id="PS51212"/>
    </source>
</evidence>
<keyword evidence="6" id="KW-1185">Reference proteome</keyword>
<comment type="caution">
    <text evidence="5">The sequence shown here is derived from an EMBL/GenBank/DDBJ whole genome shotgun (WGS) entry which is preliminary data.</text>
</comment>
<dbReference type="InterPro" id="IPR013783">
    <property type="entry name" value="Ig-like_fold"/>
</dbReference>